<reference evidence="2 3" key="1">
    <citation type="submission" date="2015-08" db="EMBL/GenBank/DDBJ databases">
        <title>Next Generation Sequencing and Analysis of the Genome of Puccinia sorghi L Schw, the Causal Agent of Maize Common Rust.</title>
        <authorList>
            <person name="Rochi L."/>
            <person name="Burguener G."/>
            <person name="Darino M."/>
            <person name="Turjanski A."/>
            <person name="Kreff E."/>
            <person name="Dieguez M.J."/>
            <person name="Sacco F."/>
        </authorList>
    </citation>
    <scope>NUCLEOTIDE SEQUENCE [LARGE SCALE GENOMIC DNA]</scope>
    <source>
        <strain evidence="2 3">RO10H11247</strain>
    </source>
</reference>
<comment type="caution">
    <text evidence="2">The sequence shown here is derived from an EMBL/GenBank/DDBJ whole genome shotgun (WGS) entry which is preliminary data.</text>
</comment>
<dbReference type="Proteomes" id="UP000037035">
    <property type="component" value="Unassembled WGS sequence"/>
</dbReference>
<evidence type="ECO:0000313" key="3">
    <source>
        <dbReference type="Proteomes" id="UP000037035"/>
    </source>
</evidence>
<dbReference type="PANTHER" id="PTHR47501">
    <property type="entry name" value="TRANSPOSASE-RELATED"/>
    <property type="match status" value="1"/>
</dbReference>
<evidence type="ECO:0000313" key="2">
    <source>
        <dbReference type="EMBL" id="KNZ50185.1"/>
    </source>
</evidence>
<dbReference type="EMBL" id="LAVV01009674">
    <property type="protein sequence ID" value="KNZ50185.1"/>
    <property type="molecule type" value="Genomic_DNA"/>
</dbReference>
<evidence type="ECO:0000256" key="1">
    <source>
        <dbReference type="SAM" id="MobiDB-lite"/>
    </source>
</evidence>
<protein>
    <submittedName>
        <fullName evidence="2">Uncharacterized protein</fullName>
    </submittedName>
</protein>
<gene>
    <name evidence="2" type="ORF">VP01_4555g1</name>
</gene>
<dbReference type="AlphaFoldDB" id="A0A0L6UQR0"/>
<accession>A0A0L6UQR0</accession>
<dbReference type="VEuPathDB" id="FungiDB:VP01_4555g1"/>
<sequence length="397" mass="44976">MPTQSTQSPSVITAGHASNVSEGRNRQTSQASQSMSSPTIQQKTKECCLGIKNSTHRFQKEGKEVCKEPTHLFSSKLGSQLIPVKHKCQFKNFFFEPYCCKGDLRINSNFFLVGKPYNKPPTASQIFGPILMTLVKLQGYKMASQNFKKPLKRVPSFLPIFCRKLKQRKIQKKDHYIFSSSKQKSLITKLSIASYISFHCCEPGLELFKQKWAATSGCVIYLDLQEAMLNFFGTHFISKGHQKQFQLHDIWTTKGNPFGFIDALVSFINNYWNYIVKHLSLKLVAWNHKGSLLAEPIVNVLAKHDLQRKISINSLLFTKNSNNITDLYCNICQNINLSQCACWLLCSSGLHVQHVSSFFPHLHKKPVCKLHKHKSLSSSKTSTSVTVEVILLPDSSV</sequence>
<feature type="region of interest" description="Disordered" evidence="1">
    <location>
        <begin position="1"/>
        <end position="39"/>
    </location>
</feature>
<proteinExistence type="predicted"/>
<dbReference type="PANTHER" id="PTHR47501:SF5">
    <property type="entry name" value="HAT C-TERMINAL DIMERISATION DOMAIN-CONTAINING PROTEIN"/>
    <property type="match status" value="1"/>
</dbReference>
<name>A0A0L6UQR0_9BASI</name>
<organism evidence="2 3">
    <name type="scientific">Puccinia sorghi</name>
    <dbReference type="NCBI Taxonomy" id="27349"/>
    <lineage>
        <taxon>Eukaryota</taxon>
        <taxon>Fungi</taxon>
        <taxon>Dikarya</taxon>
        <taxon>Basidiomycota</taxon>
        <taxon>Pucciniomycotina</taxon>
        <taxon>Pucciniomycetes</taxon>
        <taxon>Pucciniales</taxon>
        <taxon>Pucciniaceae</taxon>
        <taxon>Puccinia</taxon>
    </lineage>
</organism>
<keyword evidence="3" id="KW-1185">Reference proteome</keyword>